<feature type="domain" description="AB hydrolase-1" evidence="1">
    <location>
        <begin position="21"/>
        <end position="246"/>
    </location>
</feature>
<comment type="caution">
    <text evidence="2">The sequence shown here is derived from an EMBL/GenBank/DDBJ whole genome shotgun (WGS) entry which is preliminary data.</text>
</comment>
<dbReference type="PANTHER" id="PTHR43798:SF33">
    <property type="entry name" value="HYDROLASE, PUTATIVE (AFU_ORTHOLOGUE AFUA_2G14860)-RELATED"/>
    <property type="match status" value="1"/>
</dbReference>
<name>A0A8J6TSC8_9FLAO</name>
<keyword evidence="2" id="KW-0378">Hydrolase</keyword>
<dbReference type="AlphaFoldDB" id="A0A8J6TSC8"/>
<sequence length="253" mass="28911">MHNSQLFHKWVPNKGSIENPLVLIHGFLESHTIWYQLPLSKLNRPVLLLDVPGFGKSDLLDDNHPSIAYFAQEIDALLTDYKVNTCQIIGHSMGGYIGLELLEKTTRVRKVTLLNSNFWTDSDQKKKDRTRVADILLKSKNLFVSEAIPNLFLNPEQHKETIDALIQEAKTGTAEWYAYASLAMRERRDFTSFLREHPEKVEIIQGDQDALIPLSAMEERCFGWKTIHVVKNSGHMSLFEQPGEVLSLLNTIL</sequence>
<proteinExistence type="predicted"/>
<reference evidence="2" key="1">
    <citation type="submission" date="2020-09" db="EMBL/GenBank/DDBJ databases">
        <title>Taishania pollutisoli gen. nov., sp. nov., Isolated from Tetrabromobisphenol A-Contaminated Soil.</title>
        <authorList>
            <person name="Chen Q."/>
        </authorList>
    </citation>
    <scope>NUCLEOTIDE SEQUENCE</scope>
    <source>
        <strain evidence="2">CZZ-1</strain>
    </source>
</reference>
<dbReference type="InterPro" id="IPR000073">
    <property type="entry name" value="AB_hydrolase_1"/>
</dbReference>
<dbReference type="RefSeq" id="WP_216713778.1">
    <property type="nucleotide sequence ID" value="NZ_JACVEL010000003.1"/>
</dbReference>
<dbReference type="Gene3D" id="3.40.50.1820">
    <property type="entry name" value="alpha/beta hydrolase"/>
    <property type="match status" value="1"/>
</dbReference>
<evidence type="ECO:0000259" key="1">
    <source>
        <dbReference type="Pfam" id="PF12697"/>
    </source>
</evidence>
<protein>
    <submittedName>
        <fullName evidence="2">Alpha/beta hydrolase</fullName>
    </submittedName>
</protein>
<dbReference type="GO" id="GO:0016787">
    <property type="term" value="F:hydrolase activity"/>
    <property type="evidence" value="ECO:0007669"/>
    <property type="project" value="UniProtKB-KW"/>
</dbReference>
<accession>A0A8J6TSC8</accession>
<dbReference type="PANTHER" id="PTHR43798">
    <property type="entry name" value="MONOACYLGLYCEROL LIPASE"/>
    <property type="match status" value="1"/>
</dbReference>
<dbReference type="PRINTS" id="PR00111">
    <property type="entry name" value="ABHYDROLASE"/>
</dbReference>
<organism evidence="2 3">
    <name type="scientific">Taishania pollutisoli</name>
    <dbReference type="NCBI Taxonomy" id="2766479"/>
    <lineage>
        <taxon>Bacteria</taxon>
        <taxon>Pseudomonadati</taxon>
        <taxon>Bacteroidota</taxon>
        <taxon>Flavobacteriia</taxon>
        <taxon>Flavobacteriales</taxon>
        <taxon>Crocinitomicaceae</taxon>
        <taxon>Taishania</taxon>
    </lineage>
</organism>
<gene>
    <name evidence="2" type="ORF">H9Y05_06195</name>
</gene>
<keyword evidence="3" id="KW-1185">Reference proteome</keyword>
<dbReference type="GO" id="GO:0016020">
    <property type="term" value="C:membrane"/>
    <property type="evidence" value="ECO:0007669"/>
    <property type="project" value="TreeGrafter"/>
</dbReference>
<dbReference type="Proteomes" id="UP000652681">
    <property type="component" value="Unassembled WGS sequence"/>
</dbReference>
<evidence type="ECO:0000313" key="2">
    <source>
        <dbReference type="EMBL" id="MBC9812067.1"/>
    </source>
</evidence>
<dbReference type="InterPro" id="IPR050266">
    <property type="entry name" value="AB_hydrolase_sf"/>
</dbReference>
<dbReference type="SUPFAM" id="SSF53474">
    <property type="entry name" value="alpha/beta-Hydrolases"/>
    <property type="match status" value="1"/>
</dbReference>
<evidence type="ECO:0000313" key="3">
    <source>
        <dbReference type="Proteomes" id="UP000652681"/>
    </source>
</evidence>
<dbReference type="InterPro" id="IPR029058">
    <property type="entry name" value="AB_hydrolase_fold"/>
</dbReference>
<dbReference type="Pfam" id="PF12697">
    <property type="entry name" value="Abhydrolase_6"/>
    <property type="match status" value="1"/>
</dbReference>
<dbReference type="EMBL" id="JACVEL010000003">
    <property type="protein sequence ID" value="MBC9812067.1"/>
    <property type="molecule type" value="Genomic_DNA"/>
</dbReference>